<accession>A0A7W5JVT5</accession>
<dbReference type="RefSeq" id="WP_183338395.1">
    <property type="nucleotide sequence ID" value="NZ_JACHZG010000001.1"/>
</dbReference>
<dbReference type="SUPFAM" id="SSF53850">
    <property type="entry name" value="Periplasmic binding protein-like II"/>
    <property type="match status" value="1"/>
</dbReference>
<dbReference type="GO" id="GO:0015833">
    <property type="term" value="P:peptide transport"/>
    <property type="evidence" value="ECO:0007669"/>
    <property type="project" value="TreeGrafter"/>
</dbReference>
<dbReference type="Proteomes" id="UP000565572">
    <property type="component" value="Unassembled WGS sequence"/>
</dbReference>
<dbReference type="Gene3D" id="3.90.76.10">
    <property type="entry name" value="Dipeptide-binding Protein, Domain 1"/>
    <property type="match status" value="1"/>
</dbReference>
<feature type="signal peptide" evidence="6">
    <location>
        <begin position="1"/>
        <end position="27"/>
    </location>
</feature>
<dbReference type="InterPro" id="IPR030678">
    <property type="entry name" value="Peptide/Ni-bd"/>
</dbReference>
<gene>
    <name evidence="8" type="ORF">FHX39_002214</name>
</gene>
<organism evidence="8 9">
    <name type="scientific">Microlunatus antarcticus</name>
    <dbReference type="NCBI Taxonomy" id="53388"/>
    <lineage>
        <taxon>Bacteria</taxon>
        <taxon>Bacillati</taxon>
        <taxon>Actinomycetota</taxon>
        <taxon>Actinomycetes</taxon>
        <taxon>Propionibacteriales</taxon>
        <taxon>Propionibacteriaceae</taxon>
        <taxon>Microlunatus</taxon>
    </lineage>
</organism>
<evidence type="ECO:0000256" key="6">
    <source>
        <dbReference type="SAM" id="SignalP"/>
    </source>
</evidence>
<dbReference type="Gene3D" id="3.10.105.10">
    <property type="entry name" value="Dipeptide-binding Protein, Domain 3"/>
    <property type="match status" value="1"/>
</dbReference>
<sequence length="507" mass="53570">MRTSESRPARGRRLLAATLGAAVLALAGCHNPAAPPPDPSTPGAPPRPFTVMSTDEVTVTDPAAVTDQASSMFTLNVFQRLMTSAPGDDVLKPDAARDCIFTATTTYTCTLQKDLTFAGGDPLTSSDVKFSIERALRLDVAGSSTSLLSTLRRIETPDDLTVRFVLSREDTQFGWALASPAASIVDEQVYDADKVRSPKDPAVGSGPFVVTADDESGSSKSIVFNRFPAYKGFSPAQMDTLTYKTVADSATIEDAMEKGEVDVVSRGLNSAAVTRLSQQVGGSPDRVTASGFSQKTLAGARVEQLVWSPSSPARANKGLRTAITLALQGDRTLDSVVPNGVVGHVASFPQGGKTRPKVTWKNRINLTLAYDETAPNSGDLADQVRNRLEDTGGLSVRLAPGSADADLVLVDRKAWTSTALSWLQPYVDDPLPASTPTVDATTTAFRASTDDASSLRLLSTIQRQAVSDAVLLPITQSDETVWVRAGADVADGSYGPGWQLGLFGMTA</sequence>
<keyword evidence="4 6" id="KW-0732">Signal</keyword>
<evidence type="ECO:0000256" key="5">
    <source>
        <dbReference type="SAM" id="MobiDB-lite"/>
    </source>
</evidence>
<evidence type="ECO:0000259" key="7">
    <source>
        <dbReference type="Pfam" id="PF00496"/>
    </source>
</evidence>
<evidence type="ECO:0000256" key="3">
    <source>
        <dbReference type="ARBA" id="ARBA00022448"/>
    </source>
</evidence>
<keyword evidence="9" id="KW-1185">Reference proteome</keyword>
<dbReference type="PIRSF" id="PIRSF002741">
    <property type="entry name" value="MppA"/>
    <property type="match status" value="1"/>
</dbReference>
<dbReference type="EMBL" id="JACHZG010000001">
    <property type="protein sequence ID" value="MBB3327270.1"/>
    <property type="molecule type" value="Genomic_DNA"/>
</dbReference>
<dbReference type="GO" id="GO:0043190">
    <property type="term" value="C:ATP-binding cassette (ABC) transporter complex"/>
    <property type="evidence" value="ECO:0007669"/>
    <property type="project" value="InterPro"/>
</dbReference>
<dbReference type="Gene3D" id="3.40.190.10">
    <property type="entry name" value="Periplasmic binding protein-like II"/>
    <property type="match status" value="1"/>
</dbReference>
<dbReference type="Pfam" id="PF00496">
    <property type="entry name" value="SBP_bac_5"/>
    <property type="match status" value="1"/>
</dbReference>
<feature type="region of interest" description="Disordered" evidence="5">
    <location>
        <begin position="30"/>
        <end position="51"/>
    </location>
</feature>
<evidence type="ECO:0000313" key="9">
    <source>
        <dbReference type="Proteomes" id="UP000565572"/>
    </source>
</evidence>
<comment type="subcellular location">
    <subcellularLocation>
        <location evidence="1">Cell envelope</location>
    </subcellularLocation>
</comment>
<evidence type="ECO:0000313" key="8">
    <source>
        <dbReference type="EMBL" id="MBB3327270.1"/>
    </source>
</evidence>
<feature type="compositionally biased region" description="Pro residues" evidence="5">
    <location>
        <begin position="33"/>
        <end position="48"/>
    </location>
</feature>
<dbReference type="PROSITE" id="PS51257">
    <property type="entry name" value="PROKAR_LIPOPROTEIN"/>
    <property type="match status" value="1"/>
</dbReference>
<dbReference type="PANTHER" id="PTHR30290:SF10">
    <property type="entry name" value="PERIPLASMIC OLIGOPEPTIDE-BINDING PROTEIN-RELATED"/>
    <property type="match status" value="1"/>
</dbReference>
<reference evidence="8 9" key="1">
    <citation type="submission" date="2020-08" db="EMBL/GenBank/DDBJ databases">
        <title>Sequencing the genomes of 1000 actinobacteria strains.</title>
        <authorList>
            <person name="Klenk H.-P."/>
        </authorList>
    </citation>
    <scope>NUCLEOTIDE SEQUENCE [LARGE SCALE GENOMIC DNA]</scope>
    <source>
        <strain evidence="8 9">DSM 11053</strain>
    </source>
</reference>
<dbReference type="InterPro" id="IPR039424">
    <property type="entry name" value="SBP_5"/>
</dbReference>
<feature type="domain" description="Solute-binding protein family 5" evidence="7">
    <location>
        <begin position="102"/>
        <end position="351"/>
    </location>
</feature>
<feature type="chain" id="PRO_5039487784" evidence="6">
    <location>
        <begin position="28"/>
        <end position="507"/>
    </location>
</feature>
<name>A0A7W5JVT5_9ACTN</name>
<dbReference type="GO" id="GO:0030313">
    <property type="term" value="C:cell envelope"/>
    <property type="evidence" value="ECO:0007669"/>
    <property type="project" value="UniProtKB-SubCell"/>
</dbReference>
<evidence type="ECO:0000256" key="4">
    <source>
        <dbReference type="ARBA" id="ARBA00022729"/>
    </source>
</evidence>
<dbReference type="PANTHER" id="PTHR30290">
    <property type="entry name" value="PERIPLASMIC BINDING COMPONENT OF ABC TRANSPORTER"/>
    <property type="match status" value="1"/>
</dbReference>
<evidence type="ECO:0000256" key="2">
    <source>
        <dbReference type="ARBA" id="ARBA00005695"/>
    </source>
</evidence>
<dbReference type="AlphaFoldDB" id="A0A7W5JVT5"/>
<keyword evidence="3" id="KW-0813">Transport</keyword>
<comment type="caution">
    <text evidence="8">The sequence shown here is derived from an EMBL/GenBank/DDBJ whole genome shotgun (WGS) entry which is preliminary data.</text>
</comment>
<proteinExistence type="inferred from homology"/>
<dbReference type="GO" id="GO:0042597">
    <property type="term" value="C:periplasmic space"/>
    <property type="evidence" value="ECO:0007669"/>
    <property type="project" value="UniProtKB-ARBA"/>
</dbReference>
<protein>
    <submittedName>
        <fullName evidence="8">Peptide/nickel transport system substrate-binding protein</fullName>
    </submittedName>
</protein>
<evidence type="ECO:0000256" key="1">
    <source>
        <dbReference type="ARBA" id="ARBA00004196"/>
    </source>
</evidence>
<dbReference type="GO" id="GO:1904680">
    <property type="term" value="F:peptide transmembrane transporter activity"/>
    <property type="evidence" value="ECO:0007669"/>
    <property type="project" value="TreeGrafter"/>
</dbReference>
<dbReference type="InterPro" id="IPR000914">
    <property type="entry name" value="SBP_5_dom"/>
</dbReference>
<comment type="similarity">
    <text evidence="2">Belongs to the bacterial solute-binding protein 5 family.</text>
</comment>